<protein>
    <submittedName>
        <fullName evidence="9">Zinc finger protein 462</fullName>
    </submittedName>
</protein>
<dbReference type="InterPro" id="IPR036236">
    <property type="entry name" value="Znf_C2H2_sf"/>
</dbReference>
<dbReference type="PROSITE" id="PS50157">
    <property type="entry name" value="ZINC_FINGER_C2H2_2"/>
    <property type="match status" value="2"/>
</dbReference>
<keyword evidence="3 6" id="KW-0863">Zinc-finger</keyword>
<evidence type="ECO:0000256" key="5">
    <source>
        <dbReference type="ARBA" id="ARBA00023242"/>
    </source>
</evidence>
<evidence type="ECO:0000256" key="1">
    <source>
        <dbReference type="ARBA" id="ARBA00022723"/>
    </source>
</evidence>
<feature type="compositionally biased region" description="Polar residues" evidence="7">
    <location>
        <begin position="419"/>
        <end position="431"/>
    </location>
</feature>
<evidence type="ECO:0000256" key="2">
    <source>
        <dbReference type="ARBA" id="ARBA00022737"/>
    </source>
</evidence>
<gene>
    <name evidence="9" type="primary">ZNF462_2</name>
    <name evidence="9" type="ORF">N1851_018443</name>
</gene>
<keyword evidence="4" id="KW-0862">Zinc</keyword>
<dbReference type="PROSITE" id="PS00028">
    <property type="entry name" value="ZINC_FINGER_C2H2_1"/>
    <property type="match status" value="2"/>
</dbReference>
<keyword evidence="2" id="KW-0677">Repeat</keyword>
<sequence>MFDTDSVYSEPAEVQRQLSHYRSMPLANTLALSAPEVPKLPGDKLLYCEFCDFSSEHQSSLRRHYVNIHGKKLLRCKDCSFFTGIRKTLDLHKEMGHSSCQMEPTHKKTLRCPLCLYHTKNQNHMIDHIVLHRQERVVPIEVRRPKLSRYLKGIVFRCHQCTFTSGNASNLRTHALKHDNVRPYQCRLCYFDCTQLSELEAHLCDKHQVVRNHEMVGQVNLDHLEMRAGHEPEGDEEGDEEDGGSNPREGNDEDKEVETDGCDDVRQQEKNTAPAPLHRESSGGLAGHAQRVDGEVGSAGRKEEAARQPGPAAEPAVLSSKCFRGAGFGSDPRGKAESKVEEDGQNYKSSPDTETQKPITAAGGQLFAATHVTNCVTRTADVKLLEKPLLSLEDEQAYGRKCDDGLGSPEMPVLENVYLNNQRNPTATRQDATGDSRRGDTRERRETPDEIPGEGPVNECLVRDLEAAKATEEAGTLSSKGAAPEGPAGGARRSSQADGALSCSLCGRLFSNGAKLQHHVKRHGM</sequence>
<dbReference type="GO" id="GO:0000978">
    <property type="term" value="F:RNA polymerase II cis-regulatory region sequence-specific DNA binding"/>
    <property type="evidence" value="ECO:0007669"/>
    <property type="project" value="TreeGrafter"/>
</dbReference>
<dbReference type="Proteomes" id="UP001174136">
    <property type="component" value="Unassembled WGS sequence"/>
</dbReference>
<dbReference type="InterPro" id="IPR050527">
    <property type="entry name" value="Snail/Krueppel_Znf"/>
</dbReference>
<feature type="compositionally biased region" description="Acidic residues" evidence="7">
    <location>
        <begin position="233"/>
        <end position="243"/>
    </location>
</feature>
<dbReference type="SUPFAM" id="SSF57667">
    <property type="entry name" value="beta-beta-alpha zinc fingers"/>
    <property type="match status" value="1"/>
</dbReference>
<dbReference type="InterPro" id="IPR013087">
    <property type="entry name" value="Znf_C2H2_type"/>
</dbReference>
<organism evidence="9 10">
    <name type="scientific">Merluccius polli</name>
    <name type="common">Benguela hake</name>
    <name type="synonym">Merluccius cadenati</name>
    <dbReference type="NCBI Taxonomy" id="89951"/>
    <lineage>
        <taxon>Eukaryota</taxon>
        <taxon>Metazoa</taxon>
        <taxon>Chordata</taxon>
        <taxon>Craniata</taxon>
        <taxon>Vertebrata</taxon>
        <taxon>Euteleostomi</taxon>
        <taxon>Actinopterygii</taxon>
        <taxon>Neopterygii</taxon>
        <taxon>Teleostei</taxon>
        <taxon>Neoteleostei</taxon>
        <taxon>Acanthomorphata</taxon>
        <taxon>Zeiogadaria</taxon>
        <taxon>Gadariae</taxon>
        <taxon>Gadiformes</taxon>
        <taxon>Gadoidei</taxon>
        <taxon>Merlucciidae</taxon>
        <taxon>Merluccius</taxon>
    </lineage>
</organism>
<dbReference type="FunFam" id="3.30.160.60:FF:000655">
    <property type="entry name" value="Zinc finger protein 462"/>
    <property type="match status" value="1"/>
</dbReference>
<dbReference type="EMBL" id="JAOPHQ010003414">
    <property type="protein sequence ID" value="KAK0143468.1"/>
    <property type="molecule type" value="Genomic_DNA"/>
</dbReference>
<evidence type="ECO:0000313" key="9">
    <source>
        <dbReference type="EMBL" id="KAK0143468.1"/>
    </source>
</evidence>
<feature type="compositionally biased region" description="Basic and acidic residues" evidence="7">
    <location>
        <begin position="461"/>
        <end position="472"/>
    </location>
</feature>
<feature type="compositionally biased region" description="Polar residues" evidence="7">
    <location>
        <begin position="346"/>
        <end position="358"/>
    </location>
</feature>
<comment type="caution">
    <text evidence="9">The sequence shown here is derived from an EMBL/GenBank/DDBJ whole genome shotgun (WGS) entry which is preliminary data.</text>
</comment>
<dbReference type="GO" id="GO:0000981">
    <property type="term" value="F:DNA-binding transcription factor activity, RNA polymerase II-specific"/>
    <property type="evidence" value="ECO:0007669"/>
    <property type="project" value="TreeGrafter"/>
</dbReference>
<name>A0AA47MN39_MERPO</name>
<evidence type="ECO:0000256" key="4">
    <source>
        <dbReference type="ARBA" id="ARBA00022833"/>
    </source>
</evidence>
<dbReference type="PANTHER" id="PTHR24388">
    <property type="entry name" value="ZINC FINGER PROTEIN"/>
    <property type="match status" value="1"/>
</dbReference>
<keyword evidence="1" id="KW-0479">Metal-binding</keyword>
<feature type="domain" description="C2H2-type" evidence="8">
    <location>
        <begin position="156"/>
        <end position="183"/>
    </location>
</feature>
<evidence type="ECO:0000256" key="3">
    <source>
        <dbReference type="ARBA" id="ARBA00022771"/>
    </source>
</evidence>
<feature type="domain" description="C2H2-type" evidence="8">
    <location>
        <begin position="501"/>
        <end position="525"/>
    </location>
</feature>
<accession>A0AA47MN39</accession>
<feature type="compositionally biased region" description="Basic and acidic residues" evidence="7">
    <location>
        <begin position="332"/>
        <end position="342"/>
    </location>
</feature>
<keyword evidence="10" id="KW-1185">Reference proteome</keyword>
<feature type="compositionally biased region" description="Basic and acidic residues" evidence="7">
    <location>
        <begin position="290"/>
        <end position="306"/>
    </location>
</feature>
<dbReference type="GO" id="GO:0008270">
    <property type="term" value="F:zinc ion binding"/>
    <property type="evidence" value="ECO:0007669"/>
    <property type="project" value="UniProtKB-KW"/>
</dbReference>
<evidence type="ECO:0000259" key="8">
    <source>
        <dbReference type="PROSITE" id="PS50157"/>
    </source>
</evidence>
<reference evidence="9" key="1">
    <citation type="journal article" date="2023" name="Front. Mar. Sci.">
        <title>A new Merluccius polli reference genome to investigate the effects of global change in West African waters.</title>
        <authorList>
            <person name="Mateo J.L."/>
            <person name="Blanco-Fernandez C."/>
            <person name="Garcia-Vazquez E."/>
            <person name="Machado-Schiaffino G."/>
        </authorList>
    </citation>
    <scope>NUCLEOTIDE SEQUENCE</scope>
    <source>
        <strain evidence="9">C29</strain>
        <tissue evidence="9">Fin</tissue>
    </source>
</reference>
<evidence type="ECO:0000256" key="7">
    <source>
        <dbReference type="SAM" id="MobiDB-lite"/>
    </source>
</evidence>
<evidence type="ECO:0000256" key="6">
    <source>
        <dbReference type="PROSITE-ProRule" id="PRU00042"/>
    </source>
</evidence>
<evidence type="ECO:0000313" key="10">
    <source>
        <dbReference type="Proteomes" id="UP001174136"/>
    </source>
</evidence>
<feature type="region of interest" description="Disordered" evidence="7">
    <location>
        <begin position="229"/>
        <end position="361"/>
    </location>
</feature>
<feature type="region of interest" description="Disordered" evidence="7">
    <location>
        <begin position="419"/>
        <end position="497"/>
    </location>
</feature>
<dbReference type="SMART" id="SM00355">
    <property type="entry name" value="ZnF_C2H2"/>
    <property type="match status" value="6"/>
</dbReference>
<feature type="compositionally biased region" description="Acidic residues" evidence="7">
    <location>
        <begin position="251"/>
        <end position="262"/>
    </location>
</feature>
<dbReference type="PANTHER" id="PTHR24388:SF104">
    <property type="entry name" value="AT-RICH BINDING PROTEIN-RELATED"/>
    <property type="match status" value="1"/>
</dbReference>
<feature type="compositionally biased region" description="Basic and acidic residues" evidence="7">
    <location>
        <begin position="432"/>
        <end position="448"/>
    </location>
</feature>
<keyword evidence="5" id="KW-0539">Nucleus</keyword>
<dbReference type="Gene3D" id="3.30.160.60">
    <property type="entry name" value="Classic Zinc Finger"/>
    <property type="match status" value="1"/>
</dbReference>
<proteinExistence type="predicted"/>
<dbReference type="AlphaFoldDB" id="A0AA47MN39"/>